<sequence length="232" mass="23973">MTKMHNQSIPLKRLAGWLGVVGVSIAAGFPIVAQSQGVLNPRPSIFNEPPYNQTPGTTPGTTPPVAPAPVTPTPTAPAPVTPTPTTPPTGTSPDAANNIVALAAANSSFKTLTAALQAAGLTETLSGTGPFTVFAPTDEAFAALPQDALQELLRPENKQLLVQILTYHVVPARVQSTELQPGEVPTVEGEAINVKTSGNQVTVNDATVVQPDIQASNGIIHAIDRVLLPPNL</sequence>
<evidence type="ECO:0000256" key="1">
    <source>
        <dbReference type="SAM" id="MobiDB-lite"/>
    </source>
</evidence>
<evidence type="ECO:0000259" key="2">
    <source>
        <dbReference type="PROSITE" id="PS50213"/>
    </source>
</evidence>
<dbReference type="Proteomes" id="UP000651156">
    <property type="component" value="Unassembled WGS sequence"/>
</dbReference>
<evidence type="ECO:0000313" key="3">
    <source>
        <dbReference type="EMBL" id="MBE9193079.1"/>
    </source>
</evidence>
<dbReference type="InterPro" id="IPR036378">
    <property type="entry name" value="FAS1_dom_sf"/>
</dbReference>
<dbReference type="PANTHER" id="PTHR10900">
    <property type="entry name" value="PERIOSTIN-RELATED"/>
    <property type="match status" value="1"/>
</dbReference>
<dbReference type="InterPro" id="IPR000782">
    <property type="entry name" value="FAS1_domain"/>
</dbReference>
<feature type="compositionally biased region" description="Pro residues" evidence="1">
    <location>
        <begin position="61"/>
        <end position="87"/>
    </location>
</feature>
<proteinExistence type="predicted"/>
<feature type="region of interest" description="Disordered" evidence="1">
    <location>
        <begin position="43"/>
        <end position="92"/>
    </location>
</feature>
<dbReference type="PANTHER" id="PTHR10900:SF77">
    <property type="entry name" value="FI19380P1"/>
    <property type="match status" value="1"/>
</dbReference>
<dbReference type="SMART" id="SM00554">
    <property type="entry name" value="FAS1"/>
    <property type="match status" value="1"/>
</dbReference>
<gene>
    <name evidence="3" type="ORF">IQ230_22545</name>
</gene>
<dbReference type="Gene3D" id="2.30.180.10">
    <property type="entry name" value="FAS1 domain"/>
    <property type="match status" value="1"/>
</dbReference>
<name>A0ABR9UXQ2_9CHRO</name>
<dbReference type="RefSeq" id="WP_193934475.1">
    <property type="nucleotide sequence ID" value="NZ_CAWPMZ010000121.1"/>
</dbReference>
<feature type="domain" description="FAS1" evidence="2">
    <location>
        <begin position="96"/>
        <end position="227"/>
    </location>
</feature>
<dbReference type="PROSITE" id="PS50213">
    <property type="entry name" value="FAS1"/>
    <property type="match status" value="1"/>
</dbReference>
<dbReference type="InterPro" id="IPR050904">
    <property type="entry name" value="Adhesion/Biosynth-related"/>
</dbReference>
<dbReference type="Pfam" id="PF02469">
    <property type="entry name" value="Fasciclin"/>
    <property type="match status" value="1"/>
</dbReference>
<organism evidence="3 4">
    <name type="scientific">Gloeocapsopsis crepidinum LEGE 06123</name>
    <dbReference type="NCBI Taxonomy" id="588587"/>
    <lineage>
        <taxon>Bacteria</taxon>
        <taxon>Bacillati</taxon>
        <taxon>Cyanobacteriota</taxon>
        <taxon>Cyanophyceae</taxon>
        <taxon>Oscillatoriophycideae</taxon>
        <taxon>Chroococcales</taxon>
        <taxon>Chroococcaceae</taxon>
        <taxon>Gloeocapsopsis</taxon>
    </lineage>
</organism>
<keyword evidence="4" id="KW-1185">Reference proteome</keyword>
<protein>
    <submittedName>
        <fullName evidence="3">Fasciclin domain-containing protein</fullName>
    </submittedName>
</protein>
<evidence type="ECO:0000313" key="4">
    <source>
        <dbReference type="Proteomes" id="UP000651156"/>
    </source>
</evidence>
<dbReference type="EMBL" id="JADEWN010000076">
    <property type="protein sequence ID" value="MBE9193079.1"/>
    <property type="molecule type" value="Genomic_DNA"/>
</dbReference>
<dbReference type="SUPFAM" id="SSF82153">
    <property type="entry name" value="FAS1 domain"/>
    <property type="match status" value="1"/>
</dbReference>
<comment type="caution">
    <text evidence="3">The sequence shown here is derived from an EMBL/GenBank/DDBJ whole genome shotgun (WGS) entry which is preliminary data.</text>
</comment>
<accession>A0ABR9UXQ2</accession>
<reference evidence="3 4" key="1">
    <citation type="submission" date="2020-10" db="EMBL/GenBank/DDBJ databases">
        <authorList>
            <person name="Castelo-Branco R."/>
            <person name="Eusebio N."/>
            <person name="Adriana R."/>
            <person name="Vieira A."/>
            <person name="Brugerolle De Fraissinette N."/>
            <person name="Rezende De Castro R."/>
            <person name="Schneider M.P."/>
            <person name="Vasconcelos V."/>
            <person name="Leao P.N."/>
        </authorList>
    </citation>
    <scope>NUCLEOTIDE SEQUENCE [LARGE SCALE GENOMIC DNA]</scope>
    <source>
        <strain evidence="3 4">LEGE 06123</strain>
    </source>
</reference>